<evidence type="ECO:0000313" key="13">
    <source>
        <dbReference type="Proteomes" id="UP000179284"/>
    </source>
</evidence>
<dbReference type="KEGG" id="bhu:bhn_I2334"/>
<dbReference type="RefSeq" id="WP_071176978.1">
    <property type="nucleotide sequence ID" value="NZ_CP017831.1"/>
</dbReference>
<dbReference type="InterPro" id="IPR002371">
    <property type="entry name" value="FlgK"/>
</dbReference>
<comment type="subcellular location">
    <subcellularLocation>
        <location evidence="1 7">Bacterial flagellum</location>
    </subcellularLocation>
    <subcellularLocation>
        <location evidence="2 7">Secreted</location>
    </subcellularLocation>
</comment>
<keyword evidence="12" id="KW-0282">Flagellum</keyword>
<sequence>MSLMANLYVGQSGLQTSQNALNTTAHNMANIDTEGYTRQQVSQGTRAYQTLEKKNECIAWKQIGTGVQYNNCKQVRSEFLDSSYRKESGRYAFYDVSRKCLEEVEDQLQEMNGSEFATSINNLWTAVQELAKDPCSAVAQSALVTRANEFLTRAKSVYDGLVSYQDNLDATIEGIVDNINDYGDRIRQLNEDIVNIESGKEEKANDLRDERNKLLDKLGELGKIDYYEDTLGNVTVLFEGSSFVTTDHVNHIGIDRTLVSSVGYATPYWEYAARREYDEYGIEYIASIDGGHVYNLEQTVSSTTDTDIGKLKSVLLARGDHNATYHDITESEDYYNTNIAQSVIMNVEAEFDQMIHNIMTAINKVMEDAESNPATLDNTIGLKSDYVLFVVANDSDKLTYDIDEEHPAGTIDTGFTIMNSQVNPILLKDPTTFTFRNVDGSEDTATMTALKEAFNKEQYTLNPNVASRNNFISYYNALVSQVANSGDVYNSIAAAQEQTVTAVDYGREQIVGVSSDEELEYMIQFQNAYNASSRYINVVSEMLEHLVTTLGS</sequence>
<dbReference type="GO" id="GO:0005576">
    <property type="term" value="C:extracellular region"/>
    <property type="evidence" value="ECO:0007669"/>
    <property type="project" value="UniProtKB-SubCell"/>
</dbReference>
<name>A0A1D9P434_9FIRM</name>
<evidence type="ECO:0000256" key="4">
    <source>
        <dbReference type="ARBA" id="ARBA00016244"/>
    </source>
</evidence>
<gene>
    <name evidence="7" type="primary">flgK</name>
    <name evidence="12" type="ORF">bhn_I2334</name>
</gene>
<evidence type="ECO:0000256" key="6">
    <source>
        <dbReference type="ARBA" id="ARBA00023143"/>
    </source>
</evidence>
<dbReference type="GO" id="GO:0009424">
    <property type="term" value="C:bacterial-type flagellum hook"/>
    <property type="evidence" value="ECO:0007669"/>
    <property type="project" value="UniProtKB-UniRule"/>
</dbReference>
<dbReference type="Pfam" id="PF06429">
    <property type="entry name" value="Flg_bbr_C"/>
    <property type="match status" value="1"/>
</dbReference>
<feature type="domain" description="Flagellar basal-body/hook protein C-terminal" evidence="10">
    <location>
        <begin position="511"/>
        <end position="545"/>
    </location>
</feature>
<dbReference type="InterPro" id="IPR001444">
    <property type="entry name" value="Flag_bb_rod_N"/>
</dbReference>
<keyword evidence="12" id="KW-0969">Cilium</keyword>
<dbReference type="PANTHER" id="PTHR30033:SF2">
    <property type="entry name" value="FLAGELLAR HOOK PROTEIN"/>
    <property type="match status" value="1"/>
</dbReference>
<organism evidence="12 13">
    <name type="scientific">Butyrivibrio hungatei</name>
    <dbReference type="NCBI Taxonomy" id="185008"/>
    <lineage>
        <taxon>Bacteria</taxon>
        <taxon>Bacillati</taxon>
        <taxon>Bacillota</taxon>
        <taxon>Clostridia</taxon>
        <taxon>Lachnospirales</taxon>
        <taxon>Lachnospiraceae</taxon>
        <taxon>Butyrivibrio</taxon>
    </lineage>
</organism>
<keyword evidence="8" id="KW-0175">Coiled coil</keyword>
<evidence type="ECO:0000259" key="11">
    <source>
        <dbReference type="Pfam" id="PF22638"/>
    </source>
</evidence>
<dbReference type="EMBL" id="CP017831">
    <property type="protein sequence ID" value="AOZ97367.1"/>
    <property type="molecule type" value="Genomic_DNA"/>
</dbReference>
<keyword evidence="5 7" id="KW-0964">Secreted</keyword>
<reference evidence="13" key="1">
    <citation type="submission" date="2016-10" db="EMBL/GenBank/DDBJ databases">
        <title>The complete genome sequence of the rumen bacterium Butyrivibrio hungatei MB2003.</title>
        <authorList>
            <person name="Palevich N."/>
            <person name="Kelly W.J."/>
            <person name="Leahy S.C."/>
            <person name="Altermann E."/>
            <person name="Rakonjac J."/>
            <person name="Attwood G.T."/>
        </authorList>
    </citation>
    <scope>NUCLEOTIDE SEQUENCE [LARGE SCALE GENOMIC DNA]</scope>
    <source>
        <strain evidence="13">MB2003</strain>
    </source>
</reference>
<dbReference type="InterPro" id="IPR010930">
    <property type="entry name" value="Flg_bb/hook_C_dom"/>
</dbReference>
<evidence type="ECO:0000313" key="12">
    <source>
        <dbReference type="EMBL" id="AOZ97367.1"/>
    </source>
</evidence>
<comment type="similarity">
    <text evidence="3 7">Belongs to the flagella basal body rod proteins family.</text>
</comment>
<dbReference type="Pfam" id="PF00460">
    <property type="entry name" value="Flg_bb_rod"/>
    <property type="match status" value="1"/>
</dbReference>
<accession>A0A1D9P434</accession>
<feature type="coiled-coil region" evidence="8">
    <location>
        <begin position="172"/>
        <end position="217"/>
    </location>
</feature>
<dbReference type="Pfam" id="PF22638">
    <property type="entry name" value="FlgK_D1"/>
    <property type="match status" value="1"/>
</dbReference>
<evidence type="ECO:0000259" key="9">
    <source>
        <dbReference type="Pfam" id="PF00460"/>
    </source>
</evidence>
<dbReference type="PRINTS" id="PR01005">
    <property type="entry name" value="FLGHOOKAP1"/>
</dbReference>
<dbReference type="SUPFAM" id="SSF64518">
    <property type="entry name" value="Phase 1 flagellin"/>
    <property type="match status" value="1"/>
</dbReference>
<dbReference type="OrthoDB" id="9802553at2"/>
<evidence type="ECO:0000256" key="7">
    <source>
        <dbReference type="RuleBase" id="RU362065"/>
    </source>
</evidence>
<dbReference type="PANTHER" id="PTHR30033">
    <property type="entry name" value="FLAGELLAR HOOK-ASSOCIATED PROTEIN 1"/>
    <property type="match status" value="1"/>
</dbReference>
<dbReference type="InterPro" id="IPR053927">
    <property type="entry name" value="FlgK_helical"/>
</dbReference>
<dbReference type="GO" id="GO:0044780">
    <property type="term" value="P:bacterial-type flagellum assembly"/>
    <property type="evidence" value="ECO:0007669"/>
    <property type="project" value="InterPro"/>
</dbReference>
<evidence type="ECO:0000256" key="3">
    <source>
        <dbReference type="ARBA" id="ARBA00009677"/>
    </source>
</evidence>
<feature type="domain" description="Flagellar hook-associated protein FlgK helical" evidence="11">
    <location>
        <begin position="101"/>
        <end position="365"/>
    </location>
</feature>
<dbReference type="Proteomes" id="UP000179284">
    <property type="component" value="Chromosome I"/>
</dbReference>
<dbReference type="NCBIfam" id="TIGR02492">
    <property type="entry name" value="flgK_ends"/>
    <property type="match status" value="1"/>
</dbReference>
<evidence type="ECO:0000259" key="10">
    <source>
        <dbReference type="Pfam" id="PF06429"/>
    </source>
</evidence>
<dbReference type="AlphaFoldDB" id="A0A1D9P434"/>
<evidence type="ECO:0000256" key="8">
    <source>
        <dbReference type="SAM" id="Coils"/>
    </source>
</evidence>
<evidence type="ECO:0000256" key="1">
    <source>
        <dbReference type="ARBA" id="ARBA00004365"/>
    </source>
</evidence>
<evidence type="ECO:0000256" key="2">
    <source>
        <dbReference type="ARBA" id="ARBA00004613"/>
    </source>
</evidence>
<evidence type="ECO:0000256" key="5">
    <source>
        <dbReference type="ARBA" id="ARBA00022525"/>
    </source>
</evidence>
<protein>
    <recommendedName>
        <fullName evidence="4 7">Flagellar hook-associated protein 1</fullName>
        <shortName evidence="7">HAP1</shortName>
    </recommendedName>
</protein>
<proteinExistence type="inferred from homology"/>
<keyword evidence="12" id="KW-0966">Cell projection</keyword>
<feature type="domain" description="Flagellar basal body rod protein N-terminal" evidence="9">
    <location>
        <begin position="7"/>
        <end position="37"/>
    </location>
</feature>
<keyword evidence="6 7" id="KW-0975">Bacterial flagellum</keyword>
<keyword evidence="13" id="KW-1185">Reference proteome</keyword>
<dbReference type="GO" id="GO:0005198">
    <property type="term" value="F:structural molecule activity"/>
    <property type="evidence" value="ECO:0007669"/>
    <property type="project" value="UniProtKB-UniRule"/>
</dbReference>